<evidence type="ECO:0000313" key="3">
    <source>
        <dbReference type="Proteomes" id="UP000320643"/>
    </source>
</evidence>
<dbReference type="OrthoDB" id="849114at2"/>
<dbReference type="RefSeq" id="WP_143374674.1">
    <property type="nucleotide sequence ID" value="NZ_VJVZ01000012.1"/>
</dbReference>
<name>A0A552UWL4_9FLAO</name>
<accession>A0A552UWL4</accession>
<proteinExistence type="predicted"/>
<reference evidence="2 3" key="1">
    <citation type="submission" date="2019-07" db="EMBL/GenBank/DDBJ databases">
        <title>Flavobacterium sp. nov., isolated from glacier ice.</title>
        <authorList>
            <person name="Liu Q."/>
            <person name="Xin Y.-H."/>
        </authorList>
    </citation>
    <scope>NUCLEOTIDE SEQUENCE [LARGE SCALE GENOMIC DNA]</scope>
    <source>
        <strain evidence="2 3">ZT4R6</strain>
    </source>
</reference>
<gene>
    <name evidence="2" type="ORF">FMM05_17280</name>
</gene>
<evidence type="ECO:0000256" key="1">
    <source>
        <dbReference type="SAM" id="SignalP"/>
    </source>
</evidence>
<sequence length="258" mass="28845">MKKLLLFAFTLTMLVGCKTQRAAVATEAAAGSDKTAIEIIEGHYKNPKNFETLHINASAKYKDKKQSQSVSAEIRIKKDETILVSIKFLGITMAKAIITPTRVSYYEKINNTYFDGNYAALSKWLGTELDYSKVQNMLIGEALDDLTKGSYKSSIDADKYKLTGKAGGGILKEFLFEGANYLLKDQIVSQGGQEPRSLHIEYPAHSSFPQATLPAQIKIEAQQKDKVNINIEYTSVKFDEKLTFPYDVPEGFEQIFIE</sequence>
<keyword evidence="3" id="KW-1185">Reference proteome</keyword>
<dbReference type="EMBL" id="VJVZ01000012">
    <property type="protein sequence ID" value="TRW22631.1"/>
    <property type="molecule type" value="Genomic_DNA"/>
</dbReference>
<dbReference type="PROSITE" id="PS51257">
    <property type="entry name" value="PROKAR_LIPOPROTEIN"/>
    <property type="match status" value="1"/>
</dbReference>
<dbReference type="Gene3D" id="2.50.20.10">
    <property type="entry name" value="Lipoprotein localisation LolA/LolB/LppX"/>
    <property type="match status" value="1"/>
</dbReference>
<feature type="signal peptide" evidence="1">
    <location>
        <begin position="1"/>
        <end position="22"/>
    </location>
</feature>
<keyword evidence="1" id="KW-0732">Signal</keyword>
<organism evidence="2 3">
    <name type="scientific">Flavobacterium zepuense</name>
    <dbReference type="NCBI Taxonomy" id="2593302"/>
    <lineage>
        <taxon>Bacteria</taxon>
        <taxon>Pseudomonadati</taxon>
        <taxon>Bacteroidota</taxon>
        <taxon>Flavobacteriia</taxon>
        <taxon>Flavobacteriales</taxon>
        <taxon>Flavobacteriaceae</taxon>
        <taxon>Flavobacterium</taxon>
    </lineage>
</organism>
<protein>
    <submittedName>
        <fullName evidence="2">DUF4292 domain-containing protein</fullName>
    </submittedName>
</protein>
<evidence type="ECO:0000313" key="2">
    <source>
        <dbReference type="EMBL" id="TRW22631.1"/>
    </source>
</evidence>
<dbReference type="InterPro" id="IPR025634">
    <property type="entry name" value="DUF4292"/>
</dbReference>
<dbReference type="Pfam" id="PF14125">
    <property type="entry name" value="DUF4292"/>
    <property type="match status" value="1"/>
</dbReference>
<dbReference type="AlphaFoldDB" id="A0A552UWL4"/>
<feature type="chain" id="PRO_5021841968" evidence="1">
    <location>
        <begin position="23"/>
        <end position="258"/>
    </location>
</feature>
<comment type="caution">
    <text evidence="2">The sequence shown here is derived from an EMBL/GenBank/DDBJ whole genome shotgun (WGS) entry which is preliminary data.</text>
</comment>
<dbReference type="Proteomes" id="UP000320643">
    <property type="component" value="Unassembled WGS sequence"/>
</dbReference>